<evidence type="ECO:0000313" key="6">
    <source>
        <dbReference type="EMBL" id="OGZ37965.1"/>
    </source>
</evidence>
<feature type="binding site" evidence="4">
    <location>
        <position position="18"/>
    </location>
    <ligand>
        <name>phosphate</name>
        <dbReference type="ChEBI" id="CHEBI:43474"/>
    </ligand>
</feature>
<dbReference type="AlphaFoldDB" id="A0A1G2FIS5"/>
<dbReference type="PANTHER" id="PTHR42679:SF2">
    <property type="entry name" value="S-METHYL-5'-THIOADENOSINE PHOSPHORYLASE"/>
    <property type="match status" value="1"/>
</dbReference>
<dbReference type="GO" id="GO:0019509">
    <property type="term" value="P:L-methionine salvage from methylthioadenosine"/>
    <property type="evidence" value="ECO:0007669"/>
    <property type="project" value="UniProtKB-UniRule"/>
</dbReference>
<dbReference type="InterPro" id="IPR000845">
    <property type="entry name" value="Nucleoside_phosphorylase_d"/>
</dbReference>
<dbReference type="GO" id="GO:0017061">
    <property type="term" value="F:S-methyl-5-thioadenosine phosphorylase activity"/>
    <property type="evidence" value="ECO:0007669"/>
    <property type="project" value="UniProtKB-UniRule"/>
</dbReference>
<dbReference type="Proteomes" id="UP000178787">
    <property type="component" value="Unassembled WGS sequence"/>
</dbReference>
<dbReference type="FunFam" id="3.40.50.1580:FF:000012">
    <property type="entry name" value="Probable 6-oxopurine nucleoside phosphorylase"/>
    <property type="match status" value="1"/>
</dbReference>
<reference evidence="6 7" key="1">
    <citation type="journal article" date="2016" name="Nat. Commun.">
        <title>Thousands of microbial genomes shed light on interconnected biogeochemical processes in an aquifer system.</title>
        <authorList>
            <person name="Anantharaman K."/>
            <person name="Brown C.T."/>
            <person name="Hug L.A."/>
            <person name="Sharon I."/>
            <person name="Castelle C.J."/>
            <person name="Probst A.J."/>
            <person name="Thomas B.C."/>
            <person name="Singh A."/>
            <person name="Wilkins M.J."/>
            <person name="Karaoz U."/>
            <person name="Brodie E.L."/>
            <person name="Williams K.H."/>
            <person name="Hubbard S.S."/>
            <person name="Banfield J.F."/>
        </authorList>
    </citation>
    <scope>NUCLEOTIDE SEQUENCE [LARGE SCALE GENOMIC DNA]</scope>
</reference>
<dbReference type="Pfam" id="PF01048">
    <property type="entry name" value="PNP_UDP_1"/>
    <property type="match status" value="1"/>
</dbReference>
<gene>
    <name evidence="4" type="primary">mtnP</name>
    <name evidence="6" type="ORF">A3A94_00840</name>
</gene>
<proteinExistence type="inferred from homology"/>
<comment type="similarity">
    <text evidence="4">Belongs to the PNP/MTAP phosphorylase family. MTAP subfamily.</text>
</comment>
<feature type="domain" description="Nucleoside phosphorylase" evidence="5">
    <location>
        <begin position="11"/>
        <end position="250"/>
    </location>
</feature>
<dbReference type="CDD" id="cd09010">
    <property type="entry name" value="MTAP_SsMTAPII_like_MTIP"/>
    <property type="match status" value="1"/>
</dbReference>
<dbReference type="STRING" id="1802000.A3A94_00840"/>
<evidence type="ECO:0000256" key="2">
    <source>
        <dbReference type="ARBA" id="ARBA00022679"/>
    </source>
</evidence>
<comment type="function">
    <text evidence="4">Catalyzes the reversible phosphorylation of S-methyl-5'-thioadenosine (MTA) to adenine and 5-methylthioribose-1-phosphate. Involved in the breakdown of MTA, a major by-product of polyamine biosynthesis. Responsible for the first step in the methionine salvage pathway after MTA has been generated from S-adenosylmethionine. Has broad substrate specificity with 6-aminopurine nucleosides as preferred substrates.</text>
</comment>
<dbReference type="InterPro" id="IPR010044">
    <property type="entry name" value="MTAP"/>
</dbReference>
<comment type="caution">
    <text evidence="4">Lacks conserved residue(s) required for the propagation of feature annotation.</text>
</comment>
<dbReference type="EMBL" id="MHNE01000029">
    <property type="protein sequence ID" value="OGZ37965.1"/>
    <property type="molecule type" value="Genomic_DNA"/>
</dbReference>
<evidence type="ECO:0000313" key="7">
    <source>
        <dbReference type="Proteomes" id="UP000178787"/>
    </source>
</evidence>
<feature type="site" description="Important for substrate specificity" evidence="4">
    <location>
        <position position="228"/>
    </location>
</feature>
<accession>A0A1G2FIS5</accession>
<dbReference type="GO" id="GO:0005829">
    <property type="term" value="C:cytosol"/>
    <property type="evidence" value="ECO:0007669"/>
    <property type="project" value="TreeGrafter"/>
</dbReference>
<keyword evidence="1 4" id="KW-0328">Glycosyltransferase</keyword>
<feature type="binding site" evidence="4">
    <location>
        <position position="189"/>
    </location>
    <ligand>
        <name>phosphate</name>
        <dbReference type="ChEBI" id="CHEBI:43474"/>
    </ligand>
</feature>
<evidence type="ECO:0000256" key="1">
    <source>
        <dbReference type="ARBA" id="ARBA00022676"/>
    </source>
</evidence>
<dbReference type="Gene3D" id="3.40.50.1580">
    <property type="entry name" value="Nucleoside phosphorylase domain"/>
    <property type="match status" value="1"/>
</dbReference>
<dbReference type="InterPro" id="IPR035994">
    <property type="entry name" value="Nucleoside_phosphorylase_sf"/>
</dbReference>
<protein>
    <recommendedName>
        <fullName evidence="4">S-methyl-5'-thioadenosine phosphorylase</fullName>
        <ecNumber evidence="4">2.4.2.28</ecNumber>
    </recommendedName>
    <alternativeName>
        <fullName evidence="4">5'-methylthioadenosine phosphorylase</fullName>
        <shortName evidence="4">MTA phosphorylase</shortName>
        <shortName evidence="4">MTAP</shortName>
    </alternativeName>
</protein>
<dbReference type="SUPFAM" id="SSF53167">
    <property type="entry name" value="Purine and uridine phosphorylases"/>
    <property type="match status" value="1"/>
</dbReference>
<dbReference type="PANTHER" id="PTHR42679">
    <property type="entry name" value="S-METHYL-5'-THIOADENOSINE PHOSPHORYLASE"/>
    <property type="match status" value="1"/>
</dbReference>
<evidence type="ECO:0000259" key="5">
    <source>
        <dbReference type="Pfam" id="PF01048"/>
    </source>
</evidence>
<comment type="caution">
    <text evidence="6">The sequence shown here is derived from an EMBL/GenBank/DDBJ whole genome shotgun (WGS) entry which is preliminary data.</text>
</comment>
<keyword evidence="3 4" id="KW-0660">Purine salvage</keyword>
<evidence type="ECO:0000256" key="4">
    <source>
        <dbReference type="HAMAP-Rule" id="MF_01963"/>
    </source>
</evidence>
<organism evidence="6 7">
    <name type="scientific">Candidatus Portnoybacteria bacterium RIFCSPLOWO2_01_FULL_43_11</name>
    <dbReference type="NCBI Taxonomy" id="1802000"/>
    <lineage>
        <taxon>Bacteria</taxon>
        <taxon>Candidatus Portnoyibacteriota</taxon>
    </lineage>
</organism>
<comment type="subunit">
    <text evidence="4">Homohexamer. Dimer of a homotrimer.</text>
</comment>
<feature type="site" description="Important for substrate specificity" evidence="4">
    <location>
        <position position="171"/>
    </location>
</feature>
<dbReference type="HAMAP" id="MF_01963">
    <property type="entry name" value="MTAP"/>
    <property type="match status" value="1"/>
</dbReference>
<name>A0A1G2FIS5_9BACT</name>
<dbReference type="UniPathway" id="UPA00904">
    <property type="reaction ID" value="UER00873"/>
</dbReference>
<evidence type="ECO:0000256" key="3">
    <source>
        <dbReference type="ARBA" id="ARBA00022726"/>
    </source>
</evidence>
<dbReference type="NCBIfam" id="NF005876">
    <property type="entry name" value="PRK07823.1"/>
    <property type="match status" value="1"/>
</dbReference>
<comment type="catalytic activity">
    <reaction evidence="4">
        <text>S-methyl-5'-thioadenosine + phosphate = 5-(methylsulfanyl)-alpha-D-ribose 1-phosphate + adenine</text>
        <dbReference type="Rhea" id="RHEA:11852"/>
        <dbReference type="ChEBI" id="CHEBI:16708"/>
        <dbReference type="ChEBI" id="CHEBI:17509"/>
        <dbReference type="ChEBI" id="CHEBI:43474"/>
        <dbReference type="ChEBI" id="CHEBI:58533"/>
        <dbReference type="EC" id="2.4.2.28"/>
    </reaction>
</comment>
<comment type="pathway">
    <text evidence="4">Amino-acid biosynthesis; L-methionine biosynthesis via salvage pathway; S-methyl-5-thio-alpha-D-ribose 1-phosphate from S-methyl-5'-thioadenosine (phosphorylase route): step 1/1.</text>
</comment>
<dbReference type="NCBIfam" id="TIGR01694">
    <property type="entry name" value="MTAP"/>
    <property type="match status" value="1"/>
</dbReference>
<dbReference type="GO" id="GO:0006166">
    <property type="term" value="P:purine ribonucleoside salvage"/>
    <property type="evidence" value="ECO:0007669"/>
    <property type="project" value="UniProtKB-KW"/>
</dbReference>
<feature type="binding site" evidence="4">
    <location>
        <begin position="58"/>
        <end position="59"/>
    </location>
    <ligand>
        <name>phosphate</name>
        <dbReference type="ChEBI" id="CHEBI:43474"/>
    </ligand>
</feature>
<sequence length="271" mass="30542">MSSLLSNTQVKIGVFGGSGFYDFLNKPREITIKTPFGAPSDKITIGEYQSKKIAFLPRHGKKHQYPPHKIPYLANLWAFKKLGVERIIAPCAVGSLKPKIKPGDFVVPDQFFNFTKKREDTFFNGPKTAHISSADPYCPDLRNLAIKVSKKLKIPTHSKGTILVIEGPRFSSRAESRYFSSIADVINMTAYPEIALARELEMCYINIALITDYDVGLKNKKSVKPVSVQEVVKIFKENNEKVKKVIFEIIETMPEKRNCPCQNALKNAFIN</sequence>
<feature type="binding site" evidence="4">
    <location>
        <position position="188"/>
    </location>
    <ligand>
        <name>substrate</name>
    </ligand>
</feature>
<dbReference type="EC" id="2.4.2.28" evidence="4"/>
<feature type="binding site" evidence="4">
    <location>
        <begin position="212"/>
        <end position="214"/>
    </location>
    <ligand>
        <name>substrate</name>
    </ligand>
</feature>
<keyword evidence="2 4" id="KW-0808">Transferase</keyword>